<sequence>MKPNIQAFFDPNTSAISYIICEPNNNCAIIDPILDYDPAIARTSTIIVNRMIDYIDKNNLSVEWILETHAHSDHLSAAGYLKKQLGGRTGIGNCIIQVQKRFNQLFNLGAGFKTDGSQFDHLFADEEHFQIGSLEAQVLHTPGHTPACVTYVIANVAFVGDTLLMPDYGTARADFPGGSAEAMYNSIQRIYKLPEETRLFTGHDYLLSGRQPRWESTVAEQKACNLLINSRISKETFIQKRTERDRISSPPPLILHSLQINIQGGELPLPEDNGISYLKLPLNQL</sequence>
<dbReference type="GO" id="GO:0006749">
    <property type="term" value="P:glutathione metabolic process"/>
    <property type="evidence" value="ECO:0007669"/>
    <property type="project" value="InterPro"/>
</dbReference>
<dbReference type="EMBL" id="AP014836">
    <property type="protein sequence ID" value="BAW80343.1"/>
    <property type="molecule type" value="Genomic_DNA"/>
</dbReference>
<dbReference type="GO" id="GO:0070813">
    <property type="term" value="P:hydrogen sulfide metabolic process"/>
    <property type="evidence" value="ECO:0007669"/>
    <property type="project" value="TreeGrafter"/>
</dbReference>
<evidence type="ECO:0000313" key="3">
    <source>
        <dbReference type="EMBL" id="BAW80343.1"/>
    </source>
</evidence>
<dbReference type="GO" id="GO:0046872">
    <property type="term" value="F:metal ion binding"/>
    <property type="evidence" value="ECO:0007669"/>
    <property type="project" value="UniProtKB-KW"/>
</dbReference>
<keyword evidence="1" id="KW-0479">Metal-binding</keyword>
<dbReference type="Pfam" id="PF00753">
    <property type="entry name" value="Lactamase_B"/>
    <property type="match status" value="1"/>
</dbReference>
<dbReference type="PANTHER" id="PTHR43084:SF1">
    <property type="entry name" value="PERSULFIDE DIOXYGENASE ETHE1, MITOCHONDRIAL"/>
    <property type="match status" value="1"/>
</dbReference>
<dbReference type="InterPro" id="IPR036866">
    <property type="entry name" value="RibonucZ/Hydroxyglut_hydro"/>
</dbReference>
<dbReference type="KEGG" id="ntt:TAO_0973"/>
<dbReference type="InterPro" id="IPR051682">
    <property type="entry name" value="Mito_Persulfide_Diox"/>
</dbReference>
<dbReference type="OrthoDB" id="9784009at2"/>
<dbReference type="CDD" id="cd07724">
    <property type="entry name" value="POD-like_MBL-fold"/>
    <property type="match status" value="1"/>
</dbReference>
<name>A0A1Q2SMK8_9GAMM</name>
<dbReference type="SUPFAM" id="SSF56281">
    <property type="entry name" value="Metallo-hydrolase/oxidoreductase"/>
    <property type="match status" value="1"/>
</dbReference>
<dbReference type="PANTHER" id="PTHR43084">
    <property type="entry name" value="PERSULFIDE DIOXYGENASE ETHE1"/>
    <property type="match status" value="1"/>
</dbReference>
<dbReference type="SMART" id="SM00849">
    <property type="entry name" value="Lactamase_B"/>
    <property type="match status" value="1"/>
</dbReference>
<gene>
    <name evidence="3" type="ORF">TAO_0973</name>
</gene>
<organism evidence="3 4">
    <name type="scientific">Candidatus Nitrosoglobus terrae</name>
    <dbReference type="NCBI Taxonomy" id="1630141"/>
    <lineage>
        <taxon>Bacteria</taxon>
        <taxon>Pseudomonadati</taxon>
        <taxon>Pseudomonadota</taxon>
        <taxon>Gammaproteobacteria</taxon>
        <taxon>Chromatiales</taxon>
        <taxon>Chromatiaceae</taxon>
        <taxon>Candidatus Nitrosoglobus</taxon>
    </lineage>
</organism>
<reference evidence="3 4" key="1">
    <citation type="journal article" date="2017" name="ISME J.">
        <title>An acid-tolerant ammonia-oxidizing ?-proteobacterium from soil.</title>
        <authorList>
            <person name="Hayatsu M."/>
            <person name="Tago K."/>
            <person name="Uchiyama I."/>
            <person name="Toyoda A."/>
            <person name="Wang Y."/>
            <person name="Shimomura Y."/>
            <person name="Okubo T."/>
            <person name="Kurisu F."/>
            <person name="Hirono Y."/>
            <person name="Nonaka K."/>
            <person name="Akiyama H."/>
            <person name="Itoh T."/>
            <person name="Takami H."/>
        </authorList>
    </citation>
    <scope>NUCLEOTIDE SEQUENCE [LARGE SCALE GENOMIC DNA]</scope>
    <source>
        <strain evidence="3 4">TAO100</strain>
    </source>
</reference>
<feature type="domain" description="Metallo-beta-lactamase" evidence="2">
    <location>
        <begin position="14"/>
        <end position="203"/>
    </location>
</feature>
<dbReference type="RefSeq" id="WP_096526895.1">
    <property type="nucleotide sequence ID" value="NZ_AP014836.1"/>
</dbReference>
<evidence type="ECO:0000256" key="1">
    <source>
        <dbReference type="ARBA" id="ARBA00022723"/>
    </source>
</evidence>
<dbReference type="Gene3D" id="3.60.15.10">
    <property type="entry name" value="Ribonuclease Z/Hydroxyacylglutathione hydrolase-like"/>
    <property type="match status" value="1"/>
</dbReference>
<keyword evidence="4" id="KW-1185">Reference proteome</keyword>
<evidence type="ECO:0000313" key="4">
    <source>
        <dbReference type="Proteomes" id="UP000243679"/>
    </source>
</evidence>
<dbReference type="InterPro" id="IPR044528">
    <property type="entry name" value="POD-like_MBL-fold"/>
</dbReference>
<accession>A0A1Q2SMK8</accession>
<dbReference type="InterPro" id="IPR001279">
    <property type="entry name" value="Metallo-B-lactamas"/>
</dbReference>
<proteinExistence type="predicted"/>
<dbReference type="GO" id="GO:0050313">
    <property type="term" value="F:sulfur dioxygenase activity"/>
    <property type="evidence" value="ECO:0007669"/>
    <property type="project" value="InterPro"/>
</dbReference>
<protein>
    <submittedName>
        <fullName evidence="3">Metallo-beta-lactamase family protein</fullName>
    </submittedName>
</protein>
<dbReference type="Proteomes" id="UP000243679">
    <property type="component" value="Chromosome"/>
</dbReference>
<evidence type="ECO:0000259" key="2">
    <source>
        <dbReference type="SMART" id="SM00849"/>
    </source>
</evidence>
<dbReference type="AlphaFoldDB" id="A0A1Q2SMK8"/>